<dbReference type="InterPro" id="IPR007221">
    <property type="entry name" value="MreC"/>
</dbReference>
<evidence type="ECO:0000259" key="7">
    <source>
        <dbReference type="Pfam" id="PF04085"/>
    </source>
</evidence>
<evidence type="ECO:0000256" key="4">
    <source>
        <dbReference type="ARBA" id="ARBA00032089"/>
    </source>
</evidence>
<dbReference type="AlphaFoldDB" id="A0A1M4THD9"/>
<organism evidence="8 9">
    <name type="scientific">Caloramator proteoclasticus DSM 10124</name>
    <dbReference type="NCBI Taxonomy" id="1121262"/>
    <lineage>
        <taxon>Bacteria</taxon>
        <taxon>Bacillati</taxon>
        <taxon>Bacillota</taxon>
        <taxon>Clostridia</taxon>
        <taxon>Eubacteriales</taxon>
        <taxon>Clostridiaceae</taxon>
        <taxon>Caloramator</taxon>
    </lineage>
</organism>
<dbReference type="GO" id="GO:0008360">
    <property type="term" value="P:regulation of cell shape"/>
    <property type="evidence" value="ECO:0007669"/>
    <property type="project" value="UniProtKB-KW"/>
</dbReference>
<dbReference type="Proteomes" id="UP000184423">
    <property type="component" value="Unassembled WGS sequence"/>
</dbReference>
<dbReference type="RefSeq" id="WP_073247753.1">
    <property type="nucleotide sequence ID" value="NZ_FQVG01000004.1"/>
</dbReference>
<dbReference type="Gene3D" id="2.40.10.340">
    <property type="entry name" value="Rod shape-determining protein MreC, domain 1"/>
    <property type="match status" value="1"/>
</dbReference>
<dbReference type="Gene3D" id="2.40.10.350">
    <property type="entry name" value="Rod shape-determining protein MreC, domain 2"/>
    <property type="match status" value="1"/>
</dbReference>
<comment type="similarity">
    <text evidence="1 5">Belongs to the MreC family.</text>
</comment>
<comment type="function">
    <text evidence="5">Involved in formation and maintenance of cell shape.</text>
</comment>
<reference evidence="9" key="1">
    <citation type="submission" date="2016-11" db="EMBL/GenBank/DDBJ databases">
        <authorList>
            <person name="Varghese N."/>
            <person name="Submissions S."/>
        </authorList>
    </citation>
    <scope>NUCLEOTIDE SEQUENCE [LARGE SCALE GENOMIC DNA]</scope>
    <source>
        <strain evidence="9">DSM 10124</strain>
    </source>
</reference>
<sequence>MDFLKNRLLTIILVLCLVLTIFIGITANNRSNEGAIQGVINSVIAPIQKQVYNAGQRIYNIFSFLSSISTLRKENIELKSQIQDLKLKLIDYEKIKFENTELNRLLQYKNDNNFKYISANVIGKVGDNWFNVVILDVGSNDGVKKGCYVRAADGLVGKVVEVNSTTSKVMTILDENSKIPVTINETGDDGLLIGSNNDSLCKVQFLPSVTKADKGNIVITSNITTNPDVLVPSGIIVGTIERIEYEKINLSKTAFIKPAVDFSKIKKVQVLVK</sequence>
<proteinExistence type="inferred from homology"/>
<feature type="domain" description="Rod shape-determining protein MreC beta-barrel core" evidence="7">
    <location>
        <begin position="121"/>
        <end position="271"/>
    </location>
</feature>
<evidence type="ECO:0000256" key="3">
    <source>
        <dbReference type="ARBA" id="ARBA00022960"/>
    </source>
</evidence>
<keyword evidence="6" id="KW-0175">Coiled coil</keyword>
<dbReference type="PIRSF" id="PIRSF038471">
    <property type="entry name" value="MreC"/>
    <property type="match status" value="1"/>
</dbReference>
<dbReference type="Pfam" id="PF04085">
    <property type="entry name" value="MreC"/>
    <property type="match status" value="1"/>
</dbReference>
<keyword evidence="3 5" id="KW-0133">Cell shape</keyword>
<gene>
    <name evidence="8" type="ORF">SAMN02746091_00393</name>
</gene>
<dbReference type="NCBIfam" id="TIGR00219">
    <property type="entry name" value="mreC"/>
    <property type="match status" value="1"/>
</dbReference>
<evidence type="ECO:0000256" key="1">
    <source>
        <dbReference type="ARBA" id="ARBA00009369"/>
    </source>
</evidence>
<evidence type="ECO:0000256" key="6">
    <source>
        <dbReference type="SAM" id="Coils"/>
    </source>
</evidence>
<evidence type="ECO:0000256" key="2">
    <source>
        <dbReference type="ARBA" id="ARBA00013855"/>
    </source>
</evidence>
<dbReference type="EMBL" id="FQVG01000004">
    <property type="protein sequence ID" value="SHE43881.1"/>
    <property type="molecule type" value="Genomic_DNA"/>
</dbReference>
<dbReference type="GO" id="GO:0005886">
    <property type="term" value="C:plasma membrane"/>
    <property type="evidence" value="ECO:0007669"/>
    <property type="project" value="TreeGrafter"/>
</dbReference>
<keyword evidence="9" id="KW-1185">Reference proteome</keyword>
<evidence type="ECO:0000313" key="9">
    <source>
        <dbReference type="Proteomes" id="UP000184423"/>
    </source>
</evidence>
<protein>
    <recommendedName>
        <fullName evidence="2 5">Cell shape-determining protein MreC</fullName>
    </recommendedName>
    <alternativeName>
        <fullName evidence="4 5">Cell shape protein MreC</fullName>
    </alternativeName>
</protein>
<name>A0A1M4THD9_9CLOT</name>
<dbReference type="InterPro" id="IPR042177">
    <property type="entry name" value="Cell/Rod_1"/>
</dbReference>
<evidence type="ECO:0000313" key="8">
    <source>
        <dbReference type="EMBL" id="SHE43881.1"/>
    </source>
</evidence>
<dbReference type="PANTHER" id="PTHR34138">
    <property type="entry name" value="CELL SHAPE-DETERMINING PROTEIN MREC"/>
    <property type="match status" value="1"/>
</dbReference>
<dbReference type="PANTHER" id="PTHR34138:SF1">
    <property type="entry name" value="CELL SHAPE-DETERMINING PROTEIN MREC"/>
    <property type="match status" value="1"/>
</dbReference>
<accession>A0A1M4THD9</accession>
<dbReference type="InterPro" id="IPR055342">
    <property type="entry name" value="MreC_beta-barrel_core"/>
</dbReference>
<feature type="coiled-coil region" evidence="6">
    <location>
        <begin position="68"/>
        <end position="95"/>
    </location>
</feature>
<dbReference type="InterPro" id="IPR042175">
    <property type="entry name" value="Cell/Rod_MreC_2"/>
</dbReference>
<evidence type="ECO:0000256" key="5">
    <source>
        <dbReference type="PIRNR" id="PIRNR038471"/>
    </source>
</evidence>